<proteinExistence type="predicted"/>
<dbReference type="Pfam" id="PF00535">
    <property type="entry name" value="Glycos_transf_2"/>
    <property type="match status" value="1"/>
</dbReference>
<evidence type="ECO:0000313" key="3">
    <source>
        <dbReference type="Proteomes" id="UP000276232"/>
    </source>
</evidence>
<evidence type="ECO:0000259" key="1">
    <source>
        <dbReference type="Pfam" id="PF00535"/>
    </source>
</evidence>
<dbReference type="PANTHER" id="PTHR43646:SF3">
    <property type="entry name" value="SLR1566 PROTEIN"/>
    <property type="match status" value="1"/>
</dbReference>
<reference evidence="2 3" key="1">
    <citation type="journal article" date="2015" name="Stand. Genomic Sci.">
        <title>Genomic Encyclopedia of Bacterial and Archaeal Type Strains, Phase III: the genomes of soil and plant-associated and newly described type strains.</title>
        <authorList>
            <person name="Whitman W.B."/>
            <person name="Woyke T."/>
            <person name="Klenk H.P."/>
            <person name="Zhou Y."/>
            <person name="Lilburn T.G."/>
            <person name="Beck B.J."/>
            <person name="De Vos P."/>
            <person name="Vandamme P."/>
            <person name="Eisen J.A."/>
            <person name="Garrity G."/>
            <person name="Hugenholtz P."/>
            <person name="Kyrpides N.C."/>
        </authorList>
    </citation>
    <scope>NUCLEOTIDE SEQUENCE [LARGE SCALE GENOMIC DNA]</scope>
    <source>
        <strain evidence="2 3">CECT 7306</strain>
    </source>
</reference>
<dbReference type="InterPro" id="IPR001173">
    <property type="entry name" value="Glyco_trans_2-like"/>
</dbReference>
<gene>
    <name evidence="2" type="ORF">EDC03_1236</name>
</gene>
<name>A0A3N1HM80_9ACTN</name>
<dbReference type="InParanoid" id="A0A3N1HM80"/>
<sequence length="391" mass="39376">MVGVARGAAAVAPRLPRLTPAGLGRAAAAATAALHVGTLVGTVANAALLRRPPAVPPPVRGRLSVLLPVRDEAAHVTACLAAVLASTDVPDLEVLVLDDGSTDGTGDLARAVAAGDPRVQVLDGTPPPPGWLGKPWACARLAEVADGEVLAFVDADVRLAPHALAASAALLRDAGLDLVSPYPRQEAVTTAERLVQPLLQWSWLATLPLRLAERSPRPSLSAANGQLLVVDAARYRAVGGHGAVRAAVLDDVALVRAVKAAGGRGGVADGTDLATCRMYDGWPALRDGYTKSLWSTGGSTAGALALAAGLALLGVGPVVAAAAGSRAGVVGLLAGVASRVVAGRRTGARVWPDAAAHPVSLVVLAGLVVRSVRGARRGTLTWKGRSAVAPP</sequence>
<keyword evidence="2" id="KW-0808">Transferase</keyword>
<accession>A0A3N1HM80</accession>
<comment type="caution">
    <text evidence="2">The sequence shown here is derived from an EMBL/GenBank/DDBJ whole genome shotgun (WGS) entry which is preliminary data.</text>
</comment>
<dbReference type="CDD" id="cd00761">
    <property type="entry name" value="Glyco_tranf_GTA_type"/>
    <property type="match status" value="1"/>
</dbReference>
<protein>
    <submittedName>
        <fullName evidence="2">Glycosyl transferase family 2</fullName>
    </submittedName>
</protein>
<keyword evidence="3" id="KW-1185">Reference proteome</keyword>
<dbReference type="GO" id="GO:0016740">
    <property type="term" value="F:transferase activity"/>
    <property type="evidence" value="ECO:0007669"/>
    <property type="project" value="UniProtKB-KW"/>
</dbReference>
<dbReference type="Proteomes" id="UP000276232">
    <property type="component" value="Unassembled WGS sequence"/>
</dbReference>
<dbReference type="EMBL" id="RJKN01000003">
    <property type="protein sequence ID" value="ROP43643.1"/>
    <property type="molecule type" value="Genomic_DNA"/>
</dbReference>
<dbReference type="InterPro" id="IPR029044">
    <property type="entry name" value="Nucleotide-diphossugar_trans"/>
</dbReference>
<dbReference type="PANTHER" id="PTHR43646">
    <property type="entry name" value="GLYCOSYLTRANSFERASE"/>
    <property type="match status" value="1"/>
</dbReference>
<organism evidence="2 3">
    <name type="scientific">Pseudokineococcus lusitanus</name>
    <dbReference type="NCBI Taxonomy" id="763993"/>
    <lineage>
        <taxon>Bacteria</taxon>
        <taxon>Bacillati</taxon>
        <taxon>Actinomycetota</taxon>
        <taxon>Actinomycetes</taxon>
        <taxon>Kineosporiales</taxon>
        <taxon>Kineosporiaceae</taxon>
        <taxon>Pseudokineococcus</taxon>
    </lineage>
</organism>
<dbReference type="Gene3D" id="3.90.550.10">
    <property type="entry name" value="Spore Coat Polysaccharide Biosynthesis Protein SpsA, Chain A"/>
    <property type="match status" value="1"/>
</dbReference>
<dbReference type="SUPFAM" id="SSF53448">
    <property type="entry name" value="Nucleotide-diphospho-sugar transferases"/>
    <property type="match status" value="1"/>
</dbReference>
<dbReference type="AlphaFoldDB" id="A0A3N1HM80"/>
<feature type="domain" description="Glycosyltransferase 2-like" evidence="1">
    <location>
        <begin position="64"/>
        <end position="181"/>
    </location>
</feature>
<evidence type="ECO:0000313" key="2">
    <source>
        <dbReference type="EMBL" id="ROP43643.1"/>
    </source>
</evidence>